<protein>
    <submittedName>
        <fullName evidence="1">Uncharacterized protein</fullName>
    </submittedName>
</protein>
<organism evidence="1 2">
    <name type="scientific">Emydomyces testavorans</name>
    <dbReference type="NCBI Taxonomy" id="2070801"/>
    <lineage>
        <taxon>Eukaryota</taxon>
        <taxon>Fungi</taxon>
        <taxon>Dikarya</taxon>
        <taxon>Ascomycota</taxon>
        <taxon>Pezizomycotina</taxon>
        <taxon>Eurotiomycetes</taxon>
        <taxon>Eurotiomycetidae</taxon>
        <taxon>Onygenales</taxon>
        <taxon>Nannizziopsiaceae</taxon>
        <taxon>Emydomyces</taxon>
    </lineage>
</organism>
<dbReference type="AlphaFoldDB" id="A0AAF0DN56"/>
<evidence type="ECO:0000313" key="1">
    <source>
        <dbReference type="EMBL" id="WEW61458.1"/>
    </source>
</evidence>
<dbReference type="EMBL" id="CP120631">
    <property type="protein sequence ID" value="WEW61458.1"/>
    <property type="molecule type" value="Genomic_DNA"/>
</dbReference>
<reference evidence="1" key="1">
    <citation type="submission" date="2023-03" db="EMBL/GenBank/DDBJ databases">
        <title>Emydomyces testavorans Genome Sequence.</title>
        <authorList>
            <person name="Hoyer L."/>
        </authorList>
    </citation>
    <scope>NUCLEOTIDE SEQUENCE</scope>
    <source>
        <strain evidence="1">16-2883</strain>
    </source>
</reference>
<name>A0AAF0DN56_9EURO</name>
<gene>
    <name evidence="1" type="ORF">PRK78_006948</name>
</gene>
<evidence type="ECO:0000313" key="2">
    <source>
        <dbReference type="Proteomes" id="UP001219355"/>
    </source>
</evidence>
<dbReference type="Proteomes" id="UP001219355">
    <property type="component" value="Chromosome 5"/>
</dbReference>
<sequence length="183" mass="20739">MAPNAPVPIVKNQGTFFPHLYERAKNGNATDIKKFLSDYIELLFFELKVDARLMWEEPNALYPFPGVHRFSITYKNNVTAYGAVSASENLDDLKRAESERLKRQVVPYTVRRTGYIIVTAKNDGLKAEFAQVFDKPMVDPATGQLTDEPSWPVVSGVKTLDFEVAADEHMFKELLSHCILFAH</sequence>
<keyword evidence="2" id="KW-1185">Reference proteome</keyword>
<proteinExistence type="predicted"/>
<accession>A0AAF0DN56</accession>